<dbReference type="SUPFAM" id="SSF102405">
    <property type="entry name" value="MCP/YpsA-like"/>
    <property type="match status" value="1"/>
</dbReference>
<organism evidence="3 4">
    <name type="scientific">Brevibacillus laterosporus LMG 15441</name>
    <dbReference type="NCBI Taxonomy" id="1042163"/>
    <lineage>
        <taxon>Bacteria</taxon>
        <taxon>Bacillati</taxon>
        <taxon>Bacillota</taxon>
        <taxon>Bacilli</taxon>
        <taxon>Bacillales</taxon>
        <taxon>Paenibacillaceae</taxon>
        <taxon>Brevibacillus</taxon>
    </lineage>
</organism>
<dbReference type="STRING" id="1042163.BRLA_c033150"/>
<sequence>MRVLEERDWVYTLSRQRGVGRKTLWAIYEEKRGFEPPYNLNWFEKREEDGKFLTSLTAKQVYEDKVERERKEIQFITYWDQEYPENLREIPDPPILLYYRGNLELLHKISIGVVGTRNPSAYGRDTCKMLVSGLAKSGMVIVSGVAKGIDTIAHQTALQHRAETIGVLGNGLDRIYPAQNRVLYTQMAQHGLLVSEYSEATAPRTVFFPERNRIISGLCWGTIVVEAAEKSGSLITARCALEQNREVFAIPGSIFAKGSEGTHSLIKEGAKLIGSLEDIIEELPYHLQATFQKKSVDTKAIDLSAGEIALLSSMQEKSLHIDEIRGKIAKEFQSDFHIFLLLLVGKGLVEEEAGQFYRRREV</sequence>
<dbReference type="AlphaFoldDB" id="A0A075R505"/>
<dbReference type="eggNOG" id="COG0758">
    <property type="taxonomic scope" value="Bacteria"/>
</dbReference>
<gene>
    <name evidence="3" type="primary">dprA</name>
    <name evidence="3" type="ORF">BRLA_c033150</name>
</gene>
<dbReference type="PANTHER" id="PTHR43022:SF1">
    <property type="entry name" value="PROTEIN SMF"/>
    <property type="match status" value="1"/>
</dbReference>
<comment type="similarity">
    <text evidence="1">Belongs to the DprA/Smf family.</text>
</comment>
<feature type="domain" description="Smf/DprA SLOG" evidence="2">
    <location>
        <begin position="74"/>
        <end position="283"/>
    </location>
</feature>
<reference evidence="3 4" key="1">
    <citation type="journal article" date="2011" name="J. Bacteriol.">
        <title>Genome sequence of Brevibacillus laterosporus LMG 15441, a pathogen of invertebrates.</title>
        <authorList>
            <person name="Djukic M."/>
            <person name="Poehlein A."/>
            <person name="Thurmer A."/>
            <person name="Daniel R."/>
        </authorList>
    </citation>
    <scope>NUCLEOTIDE SEQUENCE [LARGE SCALE GENOMIC DNA]</scope>
    <source>
        <strain evidence="3 4">LMG 15441</strain>
    </source>
</reference>
<dbReference type="Pfam" id="PF02481">
    <property type="entry name" value="DNA_processg_A"/>
    <property type="match status" value="1"/>
</dbReference>
<dbReference type="EMBL" id="CP007806">
    <property type="protein sequence ID" value="AIG27627.1"/>
    <property type="molecule type" value="Genomic_DNA"/>
</dbReference>
<dbReference type="InterPro" id="IPR057666">
    <property type="entry name" value="DrpA_SLOG"/>
</dbReference>
<protein>
    <submittedName>
        <fullName evidence="3">DNA protecting protein DprA</fullName>
    </submittedName>
</protein>
<dbReference type="GO" id="GO:0009294">
    <property type="term" value="P:DNA-mediated transformation"/>
    <property type="evidence" value="ECO:0007669"/>
    <property type="project" value="InterPro"/>
</dbReference>
<accession>A0A075R505</accession>
<dbReference type="HOGENOM" id="CLU_029601_1_1_9"/>
<keyword evidence="4" id="KW-1185">Reference proteome</keyword>
<name>A0A075R505_BRELA</name>
<evidence type="ECO:0000313" key="4">
    <source>
        <dbReference type="Proteomes" id="UP000005850"/>
    </source>
</evidence>
<dbReference type="NCBIfam" id="TIGR00732">
    <property type="entry name" value="dprA"/>
    <property type="match status" value="1"/>
</dbReference>
<dbReference type="Proteomes" id="UP000005850">
    <property type="component" value="Chromosome"/>
</dbReference>
<evidence type="ECO:0000313" key="3">
    <source>
        <dbReference type="EMBL" id="AIG27627.1"/>
    </source>
</evidence>
<evidence type="ECO:0000259" key="2">
    <source>
        <dbReference type="Pfam" id="PF02481"/>
    </source>
</evidence>
<dbReference type="KEGG" id="blr:BRLA_c033150"/>
<dbReference type="Gene3D" id="3.40.50.450">
    <property type="match status" value="1"/>
</dbReference>
<dbReference type="PANTHER" id="PTHR43022">
    <property type="entry name" value="PROTEIN SMF"/>
    <property type="match status" value="1"/>
</dbReference>
<proteinExistence type="inferred from homology"/>
<dbReference type="InterPro" id="IPR003488">
    <property type="entry name" value="DprA"/>
</dbReference>
<dbReference type="RefSeq" id="WP_003336896.1">
    <property type="nucleotide sequence ID" value="NZ_CP007806.1"/>
</dbReference>
<evidence type="ECO:0000256" key="1">
    <source>
        <dbReference type="ARBA" id="ARBA00006525"/>
    </source>
</evidence>